<dbReference type="SMART" id="SM00982">
    <property type="entry name" value="TRCF"/>
    <property type="match status" value="1"/>
</dbReference>
<dbReference type="Gene3D" id="3.90.1150.50">
    <property type="entry name" value="Transcription-repair-coupling factor, D7 domain"/>
    <property type="match status" value="1"/>
</dbReference>
<dbReference type="SMART" id="SM01058">
    <property type="entry name" value="CarD_TRCF"/>
    <property type="match status" value="1"/>
</dbReference>
<dbReference type="Pfam" id="PF02559">
    <property type="entry name" value="CarD_TRCF_RID"/>
    <property type="match status" value="1"/>
</dbReference>
<keyword evidence="8 13" id="KW-0238">DNA-binding</keyword>
<dbReference type="SUPFAM" id="SSF52540">
    <property type="entry name" value="P-loop containing nucleoside triphosphate hydrolases"/>
    <property type="match status" value="4"/>
</dbReference>
<dbReference type="HAMAP" id="MF_00969">
    <property type="entry name" value="TRCF"/>
    <property type="match status" value="1"/>
</dbReference>
<evidence type="ECO:0000259" key="14">
    <source>
        <dbReference type="PROSITE" id="PS51192"/>
    </source>
</evidence>
<dbReference type="Pfam" id="PF00271">
    <property type="entry name" value="Helicase_C"/>
    <property type="match status" value="1"/>
</dbReference>
<evidence type="ECO:0000256" key="4">
    <source>
        <dbReference type="ARBA" id="ARBA00022763"/>
    </source>
</evidence>
<dbReference type="InterPro" id="IPR036101">
    <property type="entry name" value="CarD-like/TRCF_RID_sf"/>
</dbReference>
<dbReference type="GO" id="GO:0003684">
    <property type="term" value="F:damaged DNA binding"/>
    <property type="evidence" value="ECO:0007669"/>
    <property type="project" value="InterPro"/>
</dbReference>
<dbReference type="AlphaFoldDB" id="A0A1F5YLF1"/>
<dbReference type="InterPro" id="IPR011545">
    <property type="entry name" value="DEAD/DEAH_box_helicase_dom"/>
</dbReference>
<sequence length="1129" mass="127668">MPNLENLLERLDSSRAFNRALEALGAGADKNRAGLRLGNLFGSSKNYVAAGLFRKLNRTVLYVTRGSKQAEKIEADLVNFLPETAVYHYPQWEILPYEDATPDPAITGQRIEVFLALAEGRPGIIIAPVRSLLQRVTKPENFCGRVITLKTGREVDLENLLAELVAMGFNREAMVEEVGSFSLRGGILDIYGYGMENPLRCEFFGDEICEIRSFEILNQRSVAKCEEAVILPVREPFGWEKASADDKPELSDLLAYLDRDSLVLFDEYDAVLEEAERFTKDVENYYAAAVERRGPVFRTPAELYLSPGELAERVSAFPGADLLSLHQRDDSHRSIRFDTREPPSINRDLDTLRGRLRKDSESGRTNCILCDNQGQLDRLEELLDDAAELVRLTLGSLETGFTFSELGLVLYTDHEIFRRFRHLRPRRRYKRAPALESFSSLKEGDYVVHIDYGIGRYRGMKKIDTESASVECLWLEYADGDFLYVPIDQLSLVERYTAEDGAVPSVHRIGGAQWARVKARTVKAIEDMTTELIELYADRKISGGFTFSTDTDWQRELEQSFVFEETPDQERAIEEIKQDMENQACMDRLLCGDVGFGKTEVALRAAFKAVQDGKQVAVLVPTTVLAQQHQITFNQRLADFPVRVETLSRFKSPAEQKETLKRLQDGKVDVIIGTHRLLSRDVRFRDLGLLIIDEEQRFGVRQKERLKAFKHSVDTLAMTATPIPRTLHLSLMGIRDLSLITTPPQDRLPIVTQVCPFGEEIIAEAAHRELARDGQVFFVHNRIGSIYAVFDLLHRIVPEARIGVAHGQMPERELERSMRRFQEREIDILLSTMIVENGLDFPNANTIIVNRADRFGLSQLYQLRGRVGRSYHRAYSYLLVPPKRLITDEAVKRLRVLEEYTELGSGYEIAMRDLELRGTGNILGSQQHGFINAVGFDTYLKLLNEAISGLQQGRPAVETAAATKINLDLPAFLPDNYVPDSRQKLSIYRKISRVNAPEELEAAAGELADRYGNLPYEAQVLLAKSRLKIYASRLRLEAVFISDSYCKLDFGRETRYRLAPVSGALEEVEGEKRILTVEPLSIFLKPPSKQIALEQITEALARMSDNPEMYFEKPAGSADADNESKSAGL</sequence>
<dbReference type="InterPro" id="IPR041471">
    <property type="entry name" value="UvrB_inter"/>
</dbReference>
<dbReference type="Pfam" id="PF17757">
    <property type="entry name" value="UvrB_inter"/>
    <property type="match status" value="1"/>
</dbReference>
<dbReference type="FunFam" id="3.40.50.300:FF:000546">
    <property type="entry name" value="Transcription-repair-coupling factor"/>
    <property type="match status" value="1"/>
</dbReference>
<dbReference type="GO" id="GO:0003678">
    <property type="term" value="F:DNA helicase activity"/>
    <property type="evidence" value="ECO:0007669"/>
    <property type="project" value="TreeGrafter"/>
</dbReference>
<evidence type="ECO:0000256" key="2">
    <source>
        <dbReference type="ARBA" id="ARBA00022490"/>
    </source>
</evidence>
<name>A0A1F5YLF1_9BACT</name>
<comment type="function">
    <text evidence="13">Couples transcription and DNA repair by recognizing RNA polymerase (RNAP) stalled at DNA lesions. Mediates ATP-dependent release of RNAP and its truncated transcript from the DNA, and recruitment of nucleotide excision repair machinery to the damaged site.</text>
</comment>
<dbReference type="Gene3D" id="3.30.2060.10">
    <property type="entry name" value="Penicillin-binding protein 1b domain"/>
    <property type="match status" value="1"/>
</dbReference>
<dbReference type="GO" id="GO:0005737">
    <property type="term" value="C:cytoplasm"/>
    <property type="evidence" value="ECO:0007669"/>
    <property type="project" value="UniProtKB-SubCell"/>
</dbReference>
<keyword evidence="3 13" id="KW-0547">Nucleotide-binding</keyword>
<dbReference type="Pfam" id="PF00270">
    <property type="entry name" value="DEAD"/>
    <property type="match status" value="1"/>
</dbReference>
<dbReference type="InterPro" id="IPR003711">
    <property type="entry name" value="CarD-like/TRCF_RID"/>
</dbReference>
<dbReference type="GO" id="GO:0016787">
    <property type="term" value="F:hydrolase activity"/>
    <property type="evidence" value="ECO:0007669"/>
    <property type="project" value="UniProtKB-KW"/>
</dbReference>
<dbReference type="NCBIfam" id="TIGR00580">
    <property type="entry name" value="mfd"/>
    <property type="match status" value="1"/>
</dbReference>
<dbReference type="GO" id="GO:0000716">
    <property type="term" value="P:transcription-coupled nucleotide-excision repair, DNA damage recognition"/>
    <property type="evidence" value="ECO:0007669"/>
    <property type="project" value="UniProtKB-UniRule"/>
</dbReference>
<dbReference type="EC" id="3.6.4.-" evidence="13"/>
<dbReference type="STRING" id="1817867.A3F83_12775"/>
<keyword evidence="9 13" id="KW-0234">DNA repair</keyword>
<keyword evidence="4 13" id="KW-0227">DNA damage</keyword>
<evidence type="ECO:0000256" key="5">
    <source>
        <dbReference type="ARBA" id="ARBA00022801"/>
    </source>
</evidence>
<evidence type="ECO:0000256" key="1">
    <source>
        <dbReference type="ARBA" id="ARBA00004496"/>
    </source>
</evidence>
<feature type="domain" description="Helicase ATP-binding" evidence="14">
    <location>
        <begin position="579"/>
        <end position="740"/>
    </location>
</feature>
<comment type="similarity">
    <text evidence="10 13">In the N-terminal section; belongs to the UvrB family.</text>
</comment>
<dbReference type="SUPFAM" id="SSF141259">
    <property type="entry name" value="CarD-like"/>
    <property type="match status" value="1"/>
</dbReference>
<dbReference type="PANTHER" id="PTHR47964">
    <property type="entry name" value="ATP-DEPENDENT DNA HELICASE HOMOLOG RECG, CHLOROPLASTIC"/>
    <property type="match status" value="1"/>
</dbReference>
<evidence type="ECO:0000259" key="15">
    <source>
        <dbReference type="PROSITE" id="PS51194"/>
    </source>
</evidence>
<keyword evidence="7 13" id="KW-0067">ATP-binding</keyword>
<evidence type="ECO:0000313" key="17">
    <source>
        <dbReference type="Proteomes" id="UP000179129"/>
    </source>
</evidence>
<dbReference type="SUPFAM" id="SSF143517">
    <property type="entry name" value="TRCF domain-like"/>
    <property type="match status" value="1"/>
</dbReference>
<dbReference type="Proteomes" id="UP000179129">
    <property type="component" value="Unassembled WGS sequence"/>
</dbReference>
<dbReference type="InterPro" id="IPR004576">
    <property type="entry name" value="Mfd"/>
</dbReference>
<dbReference type="InterPro" id="IPR001650">
    <property type="entry name" value="Helicase_C-like"/>
</dbReference>
<dbReference type="SMART" id="SM00490">
    <property type="entry name" value="HELICc"/>
    <property type="match status" value="1"/>
</dbReference>
<dbReference type="Gene3D" id="2.40.10.170">
    <property type="match status" value="1"/>
</dbReference>
<dbReference type="PROSITE" id="PS51192">
    <property type="entry name" value="HELICASE_ATP_BIND_1"/>
    <property type="match status" value="1"/>
</dbReference>
<evidence type="ECO:0000256" key="8">
    <source>
        <dbReference type="ARBA" id="ARBA00023125"/>
    </source>
</evidence>
<evidence type="ECO:0000256" key="9">
    <source>
        <dbReference type="ARBA" id="ARBA00023204"/>
    </source>
</evidence>
<dbReference type="PANTHER" id="PTHR47964:SF1">
    <property type="entry name" value="ATP-DEPENDENT DNA HELICASE HOMOLOG RECG, CHLOROPLASTIC"/>
    <property type="match status" value="1"/>
</dbReference>
<evidence type="ECO:0000256" key="13">
    <source>
        <dbReference type="HAMAP-Rule" id="MF_00969"/>
    </source>
</evidence>
<evidence type="ECO:0000256" key="11">
    <source>
        <dbReference type="ARBA" id="ARBA00061399"/>
    </source>
</evidence>
<feature type="domain" description="Helicase C-terminal" evidence="15">
    <location>
        <begin position="753"/>
        <end position="917"/>
    </location>
</feature>
<comment type="caution">
    <text evidence="16">The sequence shown here is derived from an EMBL/GenBank/DDBJ whole genome shotgun (WGS) entry which is preliminary data.</text>
</comment>
<dbReference type="InterPro" id="IPR027417">
    <property type="entry name" value="P-loop_NTPase"/>
</dbReference>
<organism evidence="16 17">
    <name type="scientific">Candidatus Glassbacteria bacterium RIFCSPLOWO2_12_FULL_58_11</name>
    <dbReference type="NCBI Taxonomy" id="1817867"/>
    <lineage>
        <taxon>Bacteria</taxon>
        <taxon>Candidatus Glassiibacteriota</taxon>
    </lineage>
</organism>
<dbReference type="CDD" id="cd17991">
    <property type="entry name" value="DEXHc_TRCF"/>
    <property type="match status" value="1"/>
</dbReference>
<gene>
    <name evidence="13" type="primary">mfd</name>
    <name evidence="16" type="ORF">A3F83_12775</name>
</gene>
<reference evidence="16 17" key="1">
    <citation type="journal article" date="2016" name="Nat. Commun.">
        <title>Thousands of microbial genomes shed light on interconnected biogeochemical processes in an aquifer system.</title>
        <authorList>
            <person name="Anantharaman K."/>
            <person name="Brown C.T."/>
            <person name="Hug L.A."/>
            <person name="Sharon I."/>
            <person name="Castelle C.J."/>
            <person name="Probst A.J."/>
            <person name="Thomas B.C."/>
            <person name="Singh A."/>
            <person name="Wilkins M.J."/>
            <person name="Karaoz U."/>
            <person name="Brodie E.L."/>
            <person name="Williams K.H."/>
            <person name="Hubbard S.S."/>
            <person name="Banfield J.F."/>
        </authorList>
    </citation>
    <scope>NUCLEOTIDE SEQUENCE [LARGE SCALE GENOMIC DNA]</scope>
</reference>
<dbReference type="SMART" id="SM00487">
    <property type="entry name" value="DEXDc"/>
    <property type="match status" value="1"/>
</dbReference>
<comment type="similarity">
    <text evidence="11 13">In the C-terminal section; belongs to the helicase family. RecG subfamily.</text>
</comment>
<dbReference type="InterPro" id="IPR047112">
    <property type="entry name" value="RecG/Mfd"/>
</dbReference>
<keyword evidence="6" id="KW-0347">Helicase</keyword>
<comment type="subcellular location">
    <subcellularLocation>
        <location evidence="1 13">Cytoplasm</location>
    </subcellularLocation>
</comment>
<evidence type="ECO:0000256" key="10">
    <source>
        <dbReference type="ARBA" id="ARBA00061104"/>
    </source>
</evidence>
<dbReference type="GO" id="GO:0005524">
    <property type="term" value="F:ATP binding"/>
    <property type="evidence" value="ECO:0007669"/>
    <property type="project" value="UniProtKB-UniRule"/>
</dbReference>
<dbReference type="Pfam" id="PF03461">
    <property type="entry name" value="TRCF"/>
    <property type="match status" value="1"/>
</dbReference>
<dbReference type="EMBL" id="MFIX01000229">
    <property type="protein sequence ID" value="OGG01028.1"/>
    <property type="molecule type" value="Genomic_DNA"/>
</dbReference>
<dbReference type="InterPro" id="IPR014001">
    <property type="entry name" value="Helicase_ATP-bd"/>
</dbReference>
<dbReference type="Gene3D" id="3.40.50.300">
    <property type="entry name" value="P-loop containing nucleotide triphosphate hydrolases"/>
    <property type="match status" value="2"/>
</dbReference>
<dbReference type="PROSITE" id="PS51194">
    <property type="entry name" value="HELICASE_CTER"/>
    <property type="match status" value="1"/>
</dbReference>
<protein>
    <recommendedName>
        <fullName evidence="12 13">Transcription-repair-coupling factor</fullName>
        <shortName evidence="13">TRCF</shortName>
        <ecNumber evidence="13">3.6.4.-</ecNumber>
    </recommendedName>
</protein>
<dbReference type="InterPro" id="IPR005118">
    <property type="entry name" value="TRCF_C"/>
</dbReference>
<keyword evidence="2 13" id="KW-0963">Cytoplasm</keyword>
<keyword evidence="5 13" id="KW-0378">Hydrolase</keyword>
<evidence type="ECO:0000256" key="12">
    <source>
        <dbReference type="ARBA" id="ARBA00070128"/>
    </source>
</evidence>
<evidence type="ECO:0000313" key="16">
    <source>
        <dbReference type="EMBL" id="OGG01028.1"/>
    </source>
</evidence>
<dbReference type="GO" id="GO:0006355">
    <property type="term" value="P:regulation of DNA-templated transcription"/>
    <property type="evidence" value="ECO:0007669"/>
    <property type="project" value="UniProtKB-UniRule"/>
</dbReference>
<evidence type="ECO:0000256" key="7">
    <source>
        <dbReference type="ARBA" id="ARBA00022840"/>
    </source>
</evidence>
<dbReference type="InterPro" id="IPR037235">
    <property type="entry name" value="TRCF-like_C_D7"/>
</dbReference>
<dbReference type="Gene3D" id="3.40.50.11180">
    <property type="match status" value="1"/>
</dbReference>
<proteinExistence type="inferred from homology"/>
<evidence type="ECO:0000256" key="3">
    <source>
        <dbReference type="ARBA" id="ARBA00022741"/>
    </source>
</evidence>
<accession>A0A1F5YLF1</accession>
<evidence type="ECO:0000256" key="6">
    <source>
        <dbReference type="ARBA" id="ARBA00022806"/>
    </source>
</evidence>